<sequence>MGGEYRVSPHTVQDPDDDEFGDLPNFTSLDPVDEAYVGEGRELAAGPDEAEAMALAERRTAARPDRWVNHAVAGEKYVDFVRGRRDTAQLGPQPVRRGRGSVGFFCSDAGLAGSLLVTVWAS</sequence>
<dbReference type="KEGG" id="daur:Daura_16385"/>
<protein>
    <submittedName>
        <fullName evidence="2">Uncharacterized protein</fullName>
    </submittedName>
</protein>
<evidence type="ECO:0000256" key="1">
    <source>
        <dbReference type="SAM" id="MobiDB-lite"/>
    </source>
</evidence>
<feature type="region of interest" description="Disordered" evidence="1">
    <location>
        <begin position="1"/>
        <end position="25"/>
    </location>
</feature>
<evidence type="ECO:0000313" key="2">
    <source>
        <dbReference type="EMBL" id="UWZ57597.1"/>
    </source>
</evidence>
<proteinExistence type="predicted"/>
<organism evidence="2 3">
    <name type="scientific">Dactylosporangium aurantiacum</name>
    <dbReference type="NCBI Taxonomy" id="35754"/>
    <lineage>
        <taxon>Bacteria</taxon>
        <taxon>Bacillati</taxon>
        <taxon>Actinomycetota</taxon>
        <taxon>Actinomycetes</taxon>
        <taxon>Micromonosporales</taxon>
        <taxon>Micromonosporaceae</taxon>
        <taxon>Dactylosporangium</taxon>
    </lineage>
</organism>
<keyword evidence="3" id="KW-1185">Reference proteome</keyword>
<dbReference type="Proteomes" id="UP001058003">
    <property type="component" value="Chromosome"/>
</dbReference>
<dbReference type="AlphaFoldDB" id="A0A9Q9MQH7"/>
<name>A0A9Q9MQH7_9ACTN</name>
<accession>A0A9Q9MQH7</accession>
<reference evidence="2" key="1">
    <citation type="submission" date="2021-04" db="EMBL/GenBank/DDBJ databases">
        <title>Dactylosporangium aurantiacum NRRL B-8018 full assembly.</title>
        <authorList>
            <person name="Hartkoorn R.C."/>
            <person name="Beaudoing E."/>
            <person name="Hot D."/>
        </authorList>
    </citation>
    <scope>NUCLEOTIDE SEQUENCE</scope>
    <source>
        <strain evidence="2">NRRL B-8018</strain>
    </source>
</reference>
<gene>
    <name evidence="2" type="ORF">Daura_16385</name>
</gene>
<dbReference type="RefSeq" id="WP_260710372.1">
    <property type="nucleotide sequence ID" value="NZ_CP073767.1"/>
</dbReference>
<evidence type="ECO:0000313" key="3">
    <source>
        <dbReference type="Proteomes" id="UP001058003"/>
    </source>
</evidence>
<dbReference type="EMBL" id="CP073767">
    <property type="protein sequence ID" value="UWZ57597.1"/>
    <property type="molecule type" value="Genomic_DNA"/>
</dbReference>